<accession>A0AA40I9V3</accession>
<protein>
    <submittedName>
        <fullName evidence="1">Uncharacterized protein</fullName>
    </submittedName>
</protein>
<gene>
    <name evidence="1" type="ORF">QTO34_013887</name>
</gene>
<keyword evidence="2" id="KW-1185">Reference proteome</keyword>
<dbReference type="Proteomes" id="UP001177744">
    <property type="component" value="Unassembled WGS sequence"/>
</dbReference>
<dbReference type="EMBL" id="JAULJE010000003">
    <property type="protein sequence ID" value="KAK1345177.1"/>
    <property type="molecule type" value="Genomic_DNA"/>
</dbReference>
<name>A0AA40I9V3_CNENI</name>
<feature type="non-terminal residue" evidence="1">
    <location>
        <position position="69"/>
    </location>
</feature>
<organism evidence="1 2">
    <name type="scientific">Cnephaeus nilssonii</name>
    <name type="common">Northern bat</name>
    <name type="synonym">Eptesicus nilssonii</name>
    <dbReference type="NCBI Taxonomy" id="3371016"/>
    <lineage>
        <taxon>Eukaryota</taxon>
        <taxon>Metazoa</taxon>
        <taxon>Chordata</taxon>
        <taxon>Craniata</taxon>
        <taxon>Vertebrata</taxon>
        <taxon>Euteleostomi</taxon>
        <taxon>Mammalia</taxon>
        <taxon>Eutheria</taxon>
        <taxon>Laurasiatheria</taxon>
        <taxon>Chiroptera</taxon>
        <taxon>Yangochiroptera</taxon>
        <taxon>Vespertilionidae</taxon>
        <taxon>Cnephaeus</taxon>
    </lineage>
</organism>
<evidence type="ECO:0000313" key="2">
    <source>
        <dbReference type="Proteomes" id="UP001177744"/>
    </source>
</evidence>
<sequence length="69" mass="7130">MRYLPDAPVKHLYEELVRAGFPELAVGAVDPAPRGAETEEAEAVPAEVMVVAEGKAAVLAAPMAAAAED</sequence>
<reference evidence="1" key="1">
    <citation type="submission" date="2023-06" db="EMBL/GenBank/DDBJ databases">
        <title>Reference genome for the Northern bat (Eptesicus nilssonii), a most northern bat species.</title>
        <authorList>
            <person name="Laine V.N."/>
            <person name="Pulliainen A.T."/>
            <person name="Lilley T.M."/>
        </authorList>
    </citation>
    <scope>NUCLEOTIDE SEQUENCE</scope>
    <source>
        <strain evidence="1">BLF_Eptnil</strain>
        <tissue evidence="1">Kidney</tissue>
    </source>
</reference>
<dbReference type="AlphaFoldDB" id="A0AA40I9V3"/>
<evidence type="ECO:0000313" key="1">
    <source>
        <dbReference type="EMBL" id="KAK1345177.1"/>
    </source>
</evidence>
<comment type="caution">
    <text evidence="1">The sequence shown here is derived from an EMBL/GenBank/DDBJ whole genome shotgun (WGS) entry which is preliminary data.</text>
</comment>
<proteinExistence type="predicted"/>